<protein>
    <submittedName>
        <fullName evidence="1">Uncharacterized protein</fullName>
    </submittedName>
</protein>
<dbReference type="OrthoDB" id="3258141at2759"/>
<name>F8PAF4_SERL9</name>
<dbReference type="EMBL" id="GL945442">
    <property type="protein sequence ID" value="EGO19793.1"/>
    <property type="molecule type" value="Genomic_DNA"/>
</dbReference>
<dbReference type="HOGENOM" id="CLU_078038_0_0_1"/>
<dbReference type="Proteomes" id="UP000008064">
    <property type="component" value="Unassembled WGS sequence"/>
</dbReference>
<evidence type="ECO:0000313" key="1">
    <source>
        <dbReference type="EMBL" id="EGO19793.1"/>
    </source>
</evidence>
<accession>F8PAF4</accession>
<organism>
    <name type="scientific">Serpula lacrymans var. lacrymans (strain S7.9)</name>
    <name type="common">Dry rot fungus</name>
    <dbReference type="NCBI Taxonomy" id="578457"/>
    <lineage>
        <taxon>Eukaryota</taxon>
        <taxon>Fungi</taxon>
        <taxon>Dikarya</taxon>
        <taxon>Basidiomycota</taxon>
        <taxon>Agaricomycotina</taxon>
        <taxon>Agaricomycetes</taxon>
        <taxon>Agaricomycetidae</taxon>
        <taxon>Boletales</taxon>
        <taxon>Coniophorineae</taxon>
        <taxon>Serpulaceae</taxon>
        <taxon>Serpula</taxon>
    </lineage>
</organism>
<dbReference type="GeneID" id="18815759"/>
<sequence length="206" mass="22434">MSWRAYNISITLQDIPTFFELASLPEPHVPADMLQKLEADDANDFGACRTIAAMDLVMNPVPAEQCAVSDFTVRLFDMAKTDVCLLMNGSEIILLVHEDKRIMEKAGDPEAQLIAGAIATFQSNNRKRALAGVPVHDACLIPGIVMIGTAPTFYKILVTNGLADAIAFGIFPPDSTVVHRCVPSVPRPMRCLSEKMKPLDNRAIAP</sequence>
<gene>
    <name evidence="1" type="ORF">SERLADRAFT_442623</name>
</gene>
<dbReference type="RefSeq" id="XP_007323228.1">
    <property type="nucleotide sequence ID" value="XM_007323166.1"/>
</dbReference>
<dbReference type="KEGG" id="sla:SERLADRAFT_442623"/>
<reference evidence="1" key="1">
    <citation type="submission" date="2011-04" db="EMBL/GenBank/DDBJ databases">
        <title>Evolution of plant cell wall degrading machinery underlies the functional diversity of forest fungi.</title>
        <authorList>
            <consortium name="US DOE Joint Genome Institute (JGI-PGF)"/>
            <person name="Eastwood D.C."/>
            <person name="Floudas D."/>
            <person name="Binder M."/>
            <person name="Majcherczyk A."/>
            <person name="Schneider P."/>
            <person name="Aerts A."/>
            <person name="Asiegbu F.O."/>
            <person name="Baker S.E."/>
            <person name="Barry K."/>
            <person name="Bendiksby M."/>
            <person name="Blumentritt M."/>
            <person name="Coutinho P.M."/>
            <person name="Cullen D."/>
            <person name="Cullen D."/>
            <person name="Gathman A."/>
            <person name="Goodell B."/>
            <person name="Henrissat B."/>
            <person name="Ihrmark K."/>
            <person name="Kauserud H."/>
            <person name="Kohler A."/>
            <person name="LaButti K."/>
            <person name="Lapidus A."/>
            <person name="Lavin J.L."/>
            <person name="Lee Y.-H."/>
            <person name="Lindquist E."/>
            <person name="Lilly W."/>
            <person name="Lucas S."/>
            <person name="Morin E."/>
            <person name="Murat C."/>
            <person name="Oguiza J.A."/>
            <person name="Park J."/>
            <person name="Pisabarro A.G."/>
            <person name="Riley R."/>
            <person name="Rosling A."/>
            <person name="Salamov A."/>
            <person name="Schmidt O."/>
            <person name="Schmutz J."/>
            <person name="Skrede I."/>
            <person name="Stenlid J."/>
            <person name="Wiebenga A."/>
            <person name="Xie X."/>
            <person name="Kues U."/>
            <person name="Hibbett D.S."/>
            <person name="Hoffmeister D."/>
            <person name="Hogberg N."/>
            <person name="Martin F."/>
            <person name="Grigoriev I.V."/>
            <person name="Watkinson S.C."/>
        </authorList>
    </citation>
    <scope>NUCLEOTIDE SEQUENCE</scope>
    <source>
        <strain evidence="1">S7.9</strain>
    </source>
</reference>
<proteinExistence type="predicted"/>
<dbReference type="AlphaFoldDB" id="F8PAF4"/>